<dbReference type="GO" id="GO:0016987">
    <property type="term" value="F:sigma factor activity"/>
    <property type="evidence" value="ECO:0007669"/>
    <property type="project" value="UniProtKB-KW"/>
</dbReference>
<evidence type="ECO:0000313" key="7">
    <source>
        <dbReference type="EMBL" id="MBB6474513.1"/>
    </source>
</evidence>
<name>A0A7X0M773_9ACTN</name>
<dbReference type="SUPFAM" id="SSF88659">
    <property type="entry name" value="Sigma3 and sigma4 domains of RNA polymerase sigma factors"/>
    <property type="match status" value="1"/>
</dbReference>
<keyword evidence="4" id="KW-0804">Transcription</keyword>
<dbReference type="GO" id="GO:0003677">
    <property type="term" value="F:DNA binding"/>
    <property type="evidence" value="ECO:0007669"/>
    <property type="project" value="InterPro"/>
</dbReference>
<dbReference type="AlphaFoldDB" id="A0A7X0M773"/>
<accession>A0A7X0M773</accession>
<evidence type="ECO:0000259" key="5">
    <source>
        <dbReference type="Pfam" id="PF04542"/>
    </source>
</evidence>
<comment type="similarity">
    <text evidence="1">Belongs to the sigma-70 factor family. ECF subfamily.</text>
</comment>
<dbReference type="InterPro" id="IPR036388">
    <property type="entry name" value="WH-like_DNA-bd_sf"/>
</dbReference>
<dbReference type="GO" id="GO:0006352">
    <property type="term" value="P:DNA-templated transcription initiation"/>
    <property type="evidence" value="ECO:0007669"/>
    <property type="project" value="InterPro"/>
</dbReference>
<dbReference type="InterPro" id="IPR039425">
    <property type="entry name" value="RNA_pol_sigma-70-like"/>
</dbReference>
<gene>
    <name evidence="7" type="ORF">BJ992_003944</name>
</gene>
<keyword evidence="3" id="KW-0731">Sigma factor</keyword>
<comment type="caution">
    <text evidence="7">The sequence shown here is derived from an EMBL/GenBank/DDBJ whole genome shotgun (WGS) entry which is preliminary data.</text>
</comment>
<keyword evidence="2" id="KW-0805">Transcription regulation</keyword>
<evidence type="ECO:0000256" key="4">
    <source>
        <dbReference type="ARBA" id="ARBA00023163"/>
    </source>
</evidence>
<dbReference type="InterPro" id="IPR007627">
    <property type="entry name" value="RNA_pol_sigma70_r2"/>
</dbReference>
<dbReference type="Gene3D" id="1.10.1740.10">
    <property type="match status" value="1"/>
</dbReference>
<dbReference type="Pfam" id="PF08281">
    <property type="entry name" value="Sigma70_r4_2"/>
    <property type="match status" value="1"/>
</dbReference>
<dbReference type="PANTHER" id="PTHR43133">
    <property type="entry name" value="RNA POLYMERASE ECF-TYPE SIGMA FACTO"/>
    <property type="match status" value="1"/>
</dbReference>
<dbReference type="CDD" id="cd06171">
    <property type="entry name" value="Sigma70_r4"/>
    <property type="match status" value="1"/>
</dbReference>
<keyword evidence="8" id="KW-1185">Reference proteome</keyword>
<sequence>MALPPDDVVVAALRAGDEAMFAAVLDAWSPGMLRVARGYVSTSESAEEVVQDTWLAVVGAVDDFEGRCSLRTWIYRIVVNTAVKRGVRESRSVPWSAAFGDAGGPPEMPSGVWDSPGRWPTPEGEALAAEARITIAAALADLPARQRSVIMLRDVEGFTSEEVCEILDLTPANQRVLLHRARTTVRGRLAGYFATVKRTE</sequence>
<dbReference type="InterPro" id="IPR014284">
    <property type="entry name" value="RNA_pol_sigma-70_dom"/>
</dbReference>
<dbReference type="InterPro" id="IPR013324">
    <property type="entry name" value="RNA_pol_sigma_r3/r4-like"/>
</dbReference>
<dbReference type="EMBL" id="JACHIU010000001">
    <property type="protein sequence ID" value="MBB6474513.1"/>
    <property type="molecule type" value="Genomic_DNA"/>
</dbReference>
<dbReference type="Pfam" id="PF04542">
    <property type="entry name" value="Sigma70_r2"/>
    <property type="match status" value="1"/>
</dbReference>
<feature type="domain" description="RNA polymerase sigma factor 70 region 4 type 2" evidence="6">
    <location>
        <begin position="135"/>
        <end position="183"/>
    </location>
</feature>
<dbReference type="Proteomes" id="UP000555564">
    <property type="component" value="Unassembled WGS sequence"/>
</dbReference>
<evidence type="ECO:0000256" key="2">
    <source>
        <dbReference type="ARBA" id="ARBA00023015"/>
    </source>
</evidence>
<organism evidence="7 8">
    <name type="scientific">Sphaerisporangium rubeum</name>
    <dbReference type="NCBI Taxonomy" id="321317"/>
    <lineage>
        <taxon>Bacteria</taxon>
        <taxon>Bacillati</taxon>
        <taxon>Actinomycetota</taxon>
        <taxon>Actinomycetes</taxon>
        <taxon>Streptosporangiales</taxon>
        <taxon>Streptosporangiaceae</taxon>
        <taxon>Sphaerisporangium</taxon>
    </lineage>
</organism>
<proteinExistence type="inferred from homology"/>
<dbReference type="PANTHER" id="PTHR43133:SF53">
    <property type="entry name" value="ECF RNA POLYMERASE SIGMA-E FACTOR"/>
    <property type="match status" value="1"/>
</dbReference>
<evidence type="ECO:0000256" key="1">
    <source>
        <dbReference type="ARBA" id="ARBA00010641"/>
    </source>
</evidence>
<feature type="domain" description="RNA polymerase sigma-70 region 2" evidence="5">
    <location>
        <begin position="28"/>
        <end position="85"/>
    </location>
</feature>
<dbReference type="InterPro" id="IPR013325">
    <property type="entry name" value="RNA_pol_sigma_r2"/>
</dbReference>
<dbReference type="NCBIfam" id="TIGR02937">
    <property type="entry name" value="sigma70-ECF"/>
    <property type="match status" value="1"/>
</dbReference>
<evidence type="ECO:0000313" key="8">
    <source>
        <dbReference type="Proteomes" id="UP000555564"/>
    </source>
</evidence>
<dbReference type="SUPFAM" id="SSF88946">
    <property type="entry name" value="Sigma2 domain of RNA polymerase sigma factors"/>
    <property type="match status" value="1"/>
</dbReference>
<reference evidence="7 8" key="1">
    <citation type="submission" date="2020-08" db="EMBL/GenBank/DDBJ databases">
        <title>Sequencing the genomes of 1000 actinobacteria strains.</title>
        <authorList>
            <person name="Klenk H.-P."/>
        </authorList>
    </citation>
    <scope>NUCLEOTIDE SEQUENCE [LARGE SCALE GENOMIC DNA]</scope>
    <source>
        <strain evidence="7 8">DSM 44936</strain>
    </source>
</reference>
<dbReference type="Gene3D" id="1.10.10.10">
    <property type="entry name" value="Winged helix-like DNA-binding domain superfamily/Winged helix DNA-binding domain"/>
    <property type="match status" value="1"/>
</dbReference>
<dbReference type="RefSeq" id="WP_343072760.1">
    <property type="nucleotide sequence ID" value="NZ_BAAALO010000023.1"/>
</dbReference>
<evidence type="ECO:0000259" key="6">
    <source>
        <dbReference type="Pfam" id="PF08281"/>
    </source>
</evidence>
<protein>
    <submittedName>
        <fullName evidence="7">RNA polymerase sigma-70 factor (ECF subfamily)</fullName>
    </submittedName>
</protein>
<dbReference type="InterPro" id="IPR013249">
    <property type="entry name" value="RNA_pol_sigma70_r4_t2"/>
</dbReference>
<evidence type="ECO:0000256" key="3">
    <source>
        <dbReference type="ARBA" id="ARBA00023082"/>
    </source>
</evidence>